<organism evidence="1 2">
    <name type="scientific">Mya arenaria</name>
    <name type="common">Soft-shell clam</name>
    <dbReference type="NCBI Taxonomy" id="6604"/>
    <lineage>
        <taxon>Eukaryota</taxon>
        <taxon>Metazoa</taxon>
        <taxon>Spiralia</taxon>
        <taxon>Lophotrochozoa</taxon>
        <taxon>Mollusca</taxon>
        <taxon>Bivalvia</taxon>
        <taxon>Autobranchia</taxon>
        <taxon>Heteroconchia</taxon>
        <taxon>Euheterodonta</taxon>
        <taxon>Imparidentia</taxon>
        <taxon>Neoheterodontei</taxon>
        <taxon>Myida</taxon>
        <taxon>Myoidea</taxon>
        <taxon>Myidae</taxon>
        <taxon>Mya</taxon>
    </lineage>
</organism>
<proteinExistence type="predicted"/>
<sequence length="91" mass="10388">MEKVVRDSITFICTEAFRSYGDWMLGGGNPLTVYIYYDFSKPFDTVPNPRLQVKHESNGLNGHLLIWSTAFFTDLSLTDRGYPVAFLKAVF</sequence>
<reference evidence="1" key="1">
    <citation type="submission" date="2022-11" db="EMBL/GenBank/DDBJ databases">
        <title>Centuries of genome instability and evolution in soft-shell clam transmissible cancer (bioRxiv).</title>
        <authorList>
            <person name="Hart S.F.M."/>
            <person name="Yonemitsu M.A."/>
            <person name="Giersch R.M."/>
            <person name="Beal B.F."/>
            <person name="Arriagada G."/>
            <person name="Davis B.W."/>
            <person name="Ostrander E.A."/>
            <person name="Goff S.P."/>
            <person name="Metzger M.J."/>
        </authorList>
    </citation>
    <scope>NUCLEOTIDE SEQUENCE</scope>
    <source>
        <strain evidence="1">MELC-2E11</strain>
        <tissue evidence="1">Siphon/mantle</tissue>
    </source>
</reference>
<keyword evidence="2" id="KW-1185">Reference proteome</keyword>
<protein>
    <submittedName>
        <fullName evidence="1">Uncharacterized protein</fullName>
    </submittedName>
</protein>
<accession>A0ABY7FRC3</accession>
<name>A0ABY7FRC3_MYAAR</name>
<evidence type="ECO:0000313" key="2">
    <source>
        <dbReference type="Proteomes" id="UP001164746"/>
    </source>
</evidence>
<gene>
    <name evidence="1" type="ORF">MAR_038439</name>
</gene>
<dbReference type="Proteomes" id="UP001164746">
    <property type="component" value="Chromosome 13"/>
</dbReference>
<evidence type="ECO:0000313" key="1">
    <source>
        <dbReference type="EMBL" id="WAR24770.1"/>
    </source>
</evidence>
<dbReference type="EMBL" id="CP111024">
    <property type="protein sequence ID" value="WAR24770.1"/>
    <property type="molecule type" value="Genomic_DNA"/>
</dbReference>